<protein>
    <recommendedName>
        <fullName evidence="1">DUF4777 domain-containing protein</fullName>
    </recommendedName>
</protein>
<evidence type="ECO:0000313" key="3">
    <source>
        <dbReference type="Proteomes" id="UP000007801"/>
    </source>
</evidence>
<dbReference type="Proteomes" id="UP000007801">
    <property type="component" value="Unassembled WGS sequence"/>
</dbReference>
<reference evidence="2 3" key="1">
    <citation type="journal article" date="2007" name="Nature">
        <title>Evolution of genes and genomes on the Drosophila phylogeny.</title>
        <authorList>
            <consortium name="Drosophila 12 Genomes Consortium"/>
            <person name="Clark A.G."/>
            <person name="Eisen M.B."/>
            <person name="Smith D.R."/>
            <person name="Bergman C.M."/>
            <person name="Oliver B."/>
            <person name="Markow T.A."/>
            <person name="Kaufman T.C."/>
            <person name="Kellis M."/>
            <person name="Gelbart W."/>
            <person name="Iyer V.N."/>
            <person name="Pollard D.A."/>
            <person name="Sackton T.B."/>
            <person name="Larracuente A.M."/>
            <person name="Singh N.D."/>
            <person name="Abad J.P."/>
            <person name="Abt D.N."/>
            <person name="Adryan B."/>
            <person name="Aguade M."/>
            <person name="Akashi H."/>
            <person name="Anderson W.W."/>
            <person name="Aquadro C.F."/>
            <person name="Ardell D.H."/>
            <person name="Arguello R."/>
            <person name="Artieri C.G."/>
            <person name="Barbash D.A."/>
            <person name="Barker D."/>
            <person name="Barsanti P."/>
            <person name="Batterham P."/>
            <person name="Batzoglou S."/>
            <person name="Begun D."/>
            <person name="Bhutkar A."/>
            <person name="Blanco E."/>
            <person name="Bosak S.A."/>
            <person name="Bradley R.K."/>
            <person name="Brand A.D."/>
            <person name="Brent M.R."/>
            <person name="Brooks A.N."/>
            <person name="Brown R.H."/>
            <person name="Butlin R.K."/>
            <person name="Caggese C."/>
            <person name="Calvi B.R."/>
            <person name="Bernardo de Carvalho A."/>
            <person name="Caspi A."/>
            <person name="Castrezana S."/>
            <person name="Celniker S.E."/>
            <person name="Chang J.L."/>
            <person name="Chapple C."/>
            <person name="Chatterji S."/>
            <person name="Chinwalla A."/>
            <person name="Civetta A."/>
            <person name="Clifton S.W."/>
            <person name="Comeron J.M."/>
            <person name="Costello J.C."/>
            <person name="Coyne J.A."/>
            <person name="Daub J."/>
            <person name="David R.G."/>
            <person name="Delcher A.L."/>
            <person name="Delehaunty K."/>
            <person name="Do C.B."/>
            <person name="Ebling H."/>
            <person name="Edwards K."/>
            <person name="Eickbush T."/>
            <person name="Evans J.D."/>
            <person name="Filipski A."/>
            <person name="Findeiss S."/>
            <person name="Freyhult E."/>
            <person name="Fulton L."/>
            <person name="Fulton R."/>
            <person name="Garcia A.C."/>
            <person name="Gardiner A."/>
            <person name="Garfield D.A."/>
            <person name="Garvin B.E."/>
            <person name="Gibson G."/>
            <person name="Gilbert D."/>
            <person name="Gnerre S."/>
            <person name="Godfrey J."/>
            <person name="Good R."/>
            <person name="Gotea V."/>
            <person name="Gravely B."/>
            <person name="Greenberg A.J."/>
            <person name="Griffiths-Jones S."/>
            <person name="Gross S."/>
            <person name="Guigo R."/>
            <person name="Gustafson E.A."/>
            <person name="Haerty W."/>
            <person name="Hahn M.W."/>
            <person name="Halligan D.L."/>
            <person name="Halpern A.L."/>
            <person name="Halter G.M."/>
            <person name="Han M.V."/>
            <person name="Heger A."/>
            <person name="Hillier L."/>
            <person name="Hinrichs A.S."/>
            <person name="Holmes I."/>
            <person name="Hoskins R.A."/>
            <person name="Hubisz M.J."/>
            <person name="Hultmark D."/>
            <person name="Huntley M.A."/>
            <person name="Jaffe D.B."/>
            <person name="Jagadeeshan S."/>
            <person name="Jeck W.R."/>
            <person name="Johnson J."/>
            <person name="Jones C.D."/>
            <person name="Jordan W.C."/>
            <person name="Karpen G.H."/>
            <person name="Kataoka E."/>
            <person name="Keightley P.D."/>
            <person name="Kheradpour P."/>
            <person name="Kirkness E.F."/>
            <person name="Koerich L.B."/>
            <person name="Kristiansen K."/>
            <person name="Kudrna D."/>
            <person name="Kulathinal R.J."/>
            <person name="Kumar S."/>
            <person name="Kwok R."/>
            <person name="Lander E."/>
            <person name="Langley C.H."/>
            <person name="Lapoint R."/>
            <person name="Lazzaro B.P."/>
            <person name="Lee S.J."/>
            <person name="Levesque L."/>
            <person name="Li R."/>
            <person name="Lin C.F."/>
            <person name="Lin M.F."/>
            <person name="Lindblad-Toh K."/>
            <person name="Llopart A."/>
            <person name="Long M."/>
            <person name="Low L."/>
            <person name="Lozovsky E."/>
            <person name="Lu J."/>
            <person name="Luo M."/>
            <person name="Machado C.A."/>
            <person name="Makalowski W."/>
            <person name="Marzo M."/>
            <person name="Matsuda M."/>
            <person name="Matzkin L."/>
            <person name="McAllister B."/>
            <person name="McBride C.S."/>
            <person name="McKernan B."/>
            <person name="McKernan K."/>
            <person name="Mendez-Lago M."/>
            <person name="Minx P."/>
            <person name="Mollenhauer M.U."/>
            <person name="Montooth K."/>
            <person name="Mount S.M."/>
            <person name="Mu X."/>
            <person name="Myers E."/>
            <person name="Negre B."/>
            <person name="Newfeld S."/>
            <person name="Nielsen R."/>
            <person name="Noor M.A."/>
            <person name="O'Grady P."/>
            <person name="Pachter L."/>
            <person name="Papaceit M."/>
            <person name="Parisi M.J."/>
            <person name="Parisi M."/>
            <person name="Parts L."/>
            <person name="Pedersen J.S."/>
            <person name="Pesole G."/>
            <person name="Phillippy A.M."/>
            <person name="Ponting C.P."/>
            <person name="Pop M."/>
            <person name="Porcelli D."/>
            <person name="Powell J.R."/>
            <person name="Prohaska S."/>
            <person name="Pruitt K."/>
            <person name="Puig M."/>
            <person name="Quesneville H."/>
            <person name="Ram K.R."/>
            <person name="Rand D."/>
            <person name="Rasmussen M.D."/>
            <person name="Reed L.K."/>
            <person name="Reenan R."/>
            <person name="Reily A."/>
            <person name="Remington K.A."/>
            <person name="Rieger T.T."/>
            <person name="Ritchie M.G."/>
            <person name="Robin C."/>
            <person name="Rogers Y.H."/>
            <person name="Rohde C."/>
            <person name="Rozas J."/>
            <person name="Rubenfield M.J."/>
            <person name="Ruiz A."/>
            <person name="Russo S."/>
            <person name="Salzberg S.L."/>
            <person name="Sanchez-Gracia A."/>
            <person name="Saranga D.J."/>
            <person name="Sato H."/>
            <person name="Schaeffer S.W."/>
            <person name="Schatz M.C."/>
            <person name="Schlenke T."/>
            <person name="Schwartz R."/>
            <person name="Segarra C."/>
            <person name="Singh R.S."/>
            <person name="Sirot L."/>
            <person name="Sirota M."/>
            <person name="Sisneros N.B."/>
            <person name="Smith C.D."/>
            <person name="Smith T.F."/>
            <person name="Spieth J."/>
            <person name="Stage D.E."/>
            <person name="Stark A."/>
            <person name="Stephan W."/>
            <person name="Strausberg R.L."/>
            <person name="Strempel S."/>
            <person name="Sturgill D."/>
            <person name="Sutton G."/>
            <person name="Sutton G.G."/>
            <person name="Tao W."/>
            <person name="Teichmann S."/>
            <person name="Tobari Y.N."/>
            <person name="Tomimura Y."/>
            <person name="Tsolas J.M."/>
            <person name="Valente V.L."/>
            <person name="Venter E."/>
            <person name="Venter J.C."/>
            <person name="Vicario S."/>
            <person name="Vieira F.G."/>
            <person name="Vilella A.J."/>
            <person name="Villasante A."/>
            <person name="Walenz B."/>
            <person name="Wang J."/>
            <person name="Wasserman M."/>
            <person name="Watts T."/>
            <person name="Wilson D."/>
            <person name="Wilson R.K."/>
            <person name="Wing R.A."/>
            <person name="Wolfner M.F."/>
            <person name="Wong A."/>
            <person name="Wong G.K."/>
            <person name="Wu C.I."/>
            <person name="Wu G."/>
            <person name="Yamamoto D."/>
            <person name="Yang H.P."/>
            <person name="Yang S.P."/>
            <person name="Yorke J.A."/>
            <person name="Yoshida K."/>
            <person name="Zdobnov E."/>
            <person name="Zhang P."/>
            <person name="Zhang Y."/>
            <person name="Zimin A.V."/>
            <person name="Baldwin J."/>
            <person name="Abdouelleil A."/>
            <person name="Abdulkadir J."/>
            <person name="Abebe A."/>
            <person name="Abera B."/>
            <person name="Abreu J."/>
            <person name="Acer S.C."/>
            <person name="Aftuck L."/>
            <person name="Alexander A."/>
            <person name="An P."/>
            <person name="Anderson E."/>
            <person name="Anderson S."/>
            <person name="Arachi H."/>
            <person name="Azer M."/>
            <person name="Bachantsang P."/>
            <person name="Barry A."/>
            <person name="Bayul T."/>
            <person name="Berlin A."/>
            <person name="Bessette D."/>
            <person name="Bloom T."/>
            <person name="Blye J."/>
            <person name="Boguslavskiy L."/>
            <person name="Bonnet C."/>
            <person name="Boukhgalter B."/>
            <person name="Bourzgui I."/>
            <person name="Brown A."/>
            <person name="Cahill P."/>
            <person name="Channer S."/>
            <person name="Cheshatsang Y."/>
            <person name="Chuda L."/>
            <person name="Citroen M."/>
            <person name="Collymore A."/>
            <person name="Cooke P."/>
            <person name="Costello M."/>
            <person name="D'Aco K."/>
            <person name="Daza R."/>
            <person name="De Haan G."/>
            <person name="DeGray S."/>
            <person name="DeMaso C."/>
            <person name="Dhargay N."/>
            <person name="Dooley K."/>
            <person name="Dooley E."/>
            <person name="Doricent M."/>
            <person name="Dorje P."/>
            <person name="Dorjee K."/>
            <person name="Dupes A."/>
            <person name="Elong R."/>
            <person name="Falk J."/>
            <person name="Farina A."/>
            <person name="Faro S."/>
            <person name="Ferguson D."/>
            <person name="Fisher S."/>
            <person name="Foley C.D."/>
            <person name="Franke A."/>
            <person name="Friedrich D."/>
            <person name="Gadbois L."/>
            <person name="Gearin G."/>
            <person name="Gearin C.R."/>
            <person name="Giannoukos G."/>
            <person name="Goode T."/>
            <person name="Graham J."/>
            <person name="Grandbois E."/>
            <person name="Grewal S."/>
            <person name="Gyaltsen K."/>
            <person name="Hafez N."/>
            <person name="Hagos B."/>
            <person name="Hall J."/>
            <person name="Henson C."/>
            <person name="Hollinger A."/>
            <person name="Honan T."/>
            <person name="Huard M.D."/>
            <person name="Hughes L."/>
            <person name="Hurhula B."/>
            <person name="Husby M.E."/>
            <person name="Kamat A."/>
            <person name="Kanga B."/>
            <person name="Kashin S."/>
            <person name="Khazanovich D."/>
            <person name="Kisner P."/>
            <person name="Lance K."/>
            <person name="Lara M."/>
            <person name="Lee W."/>
            <person name="Lennon N."/>
            <person name="Letendre F."/>
            <person name="LeVine R."/>
            <person name="Lipovsky A."/>
            <person name="Liu X."/>
            <person name="Liu J."/>
            <person name="Liu S."/>
            <person name="Lokyitsang T."/>
            <person name="Lokyitsang Y."/>
            <person name="Lubonja R."/>
            <person name="Lui A."/>
            <person name="MacDonald P."/>
            <person name="Magnisalis V."/>
            <person name="Maru K."/>
            <person name="Matthews C."/>
            <person name="McCusker W."/>
            <person name="McDonough S."/>
            <person name="Mehta T."/>
            <person name="Meldrim J."/>
            <person name="Meneus L."/>
            <person name="Mihai O."/>
            <person name="Mihalev A."/>
            <person name="Mihova T."/>
            <person name="Mittelman R."/>
            <person name="Mlenga V."/>
            <person name="Montmayeur A."/>
            <person name="Mulrain L."/>
            <person name="Navidi A."/>
            <person name="Naylor J."/>
            <person name="Negash T."/>
            <person name="Nguyen T."/>
            <person name="Nguyen N."/>
            <person name="Nicol R."/>
            <person name="Norbu C."/>
            <person name="Norbu N."/>
            <person name="Novod N."/>
            <person name="O'Neill B."/>
            <person name="Osman S."/>
            <person name="Markiewicz E."/>
            <person name="Oyono O.L."/>
            <person name="Patti C."/>
            <person name="Phunkhang P."/>
            <person name="Pierre F."/>
            <person name="Priest M."/>
            <person name="Raghuraman S."/>
            <person name="Rege F."/>
            <person name="Reyes R."/>
            <person name="Rise C."/>
            <person name="Rogov P."/>
            <person name="Ross K."/>
            <person name="Ryan E."/>
            <person name="Settipalli S."/>
            <person name="Shea T."/>
            <person name="Sherpa N."/>
            <person name="Shi L."/>
            <person name="Shih D."/>
            <person name="Sparrow T."/>
            <person name="Spaulding J."/>
            <person name="Stalker J."/>
            <person name="Stange-Thomann N."/>
            <person name="Stavropoulos S."/>
            <person name="Stone C."/>
            <person name="Strader C."/>
            <person name="Tesfaye S."/>
            <person name="Thomson T."/>
            <person name="Thoulutsang Y."/>
            <person name="Thoulutsang D."/>
            <person name="Topham K."/>
            <person name="Topping I."/>
            <person name="Tsamla T."/>
            <person name="Vassiliev H."/>
            <person name="Vo A."/>
            <person name="Wangchuk T."/>
            <person name="Wangdi T."/>
            <person name="Weiand M."/>
            <person name="Wilkinson J."/>
            <person name="Wilson A."/>
            <person name="Yadav S."/>
            <person name="Young G."/>
            <person name="Yu Q."/>
            <person name="Zembek L."/>
            <person name="Zhong D."/>
            <person name="Zimmer A."/>
            <person name="Zwirko Z."/>
            <person name="Jaffe D.B."/>
            <person name="Alvarez P."/>
            <person name="Brockman W."/>
            <person name="Butler J."/>
            <person name="Chin C."/>
            <person name="Gnerre S."/>
            <person name="Grabherr M."/>
            <person name="Kleber M."/>
            <person name="Mauceli E."/>
            <person name="MacCallum I."/>
        </authorList>
    </citation>
    <scope>NUCLEOTIDE SEQUENCE [LARGE SCALE GENOMIC DNA]</scope>
    <source>
        <strain evidence="3">Tucson 14024-0371.13</strain>
    </source>
</reference>
<dbReference type="AlphaFoldDB" id="B3MSJ2"/>
<dbReference type="GeneID" id="6504163"/>
<sequence>MPVTYKTRTLPAQRRLVPNLLRSILRQLEEARRPMSDTELIAALGITYRRTDPEFQRQVRLNLRDGVAYGILKRQKDHFSLRSRRLGELMAQLDPPSSHR</sequence>
<feature type="domain" description="DUF4777" evidence="1">
    <location>
        <begin position="19"/>
        <end position="81"/>
    </location>
</feature>
<evidence type="ECO:0000313" key="2">
    <source>
        <dbReference type="EMBL" id="EDV34747.1"/>
    </source>
</evidence>
<dbReference type="InParanoid" id="B3MSJ2"/>
<accession>B3MSJ2</accession>
<dbReference type="eggNOG" id="ENOG502T6QK">
    <property type="taxonomic scope" value="Eukaryota"/>
</dbReference>
<dbReference type="KEGG" id="dan:6504163"/>
<evidence type="ECO:0000259" key="1">
    <source>
        <dbReference type="Pfam" id="PF16007"/>
    </source>
</evidence>
<dbReference type="PhylomeDB" id="B3MSJ2"/>
<keyword evidence="3" id="KW-1185">Reference proteome</keyword>
<gene>
    <name evidence="2" type="primary">Dana\GF21481</name>
    <name evidence="2" type="synonym">dana_GLEANR_4675</name>
    <name evidence="2" type="ORF">GF21481</name>
</gene>
<dbReference type="InterPro" id="IPR031957">
    <property type="entry name" value="DUF4777"/>
</dbReference>
<dbReference type="OrthoDB" id="1110759at2759"/>
<dbReference type="EMBL" id="CH902622">
    <property type="protein sequence ID" value="EDV34747.1"/>
    <property type="molecule type" value="Genomic_DNA"/>
</dbReference>
<name>B3MSJ2_DROAN</name>
<dbReference type="HOGENOM" id="CLU_181748_0_0_1"/>
<dbReference type="Pfam" id="PF16007">
    <property type="entry name" value="DUF4777"/>
    <property type="match status" value="1"/>
</dbReference>
<dbReference type="OMA" id="EEAHRPM"/>
<organism evidence="2 3">
    <name type="scientific">Drosophila ananassae</name>
    <name type="common">Fruit fly</name>
    <dbReference type="NCBI Taxonomy" id="7217"/>
    <lineage>
        <taxon>Eukaryota</taxon>
        <taxon>Metazoa</taxon>
        <taxon>Ecdysozoa</taxon>
        <taxon>Arthropoda</taxon>
        <taxon>Hexapoda</taxon>
        <taxon>Insecta</taxon>
        <taxon>Pterygota</taxon>
        <taxon>Neoptera</taxon>
        <taxon>Endopterygota</taxon>
        <taxon>Diptera</taxon>
        <taxon>Brachycera</taxon>
        <taxon>Muscomorpha</taxon>
        <taxon>Ephydroidea</taxon>
        <taxon>Drosophilidae</taxon>
        <taxon>Drosophila</taxon>
        <taxon>Sophophora</taxon>
    </lineage>
</organism>
<proteinExistence type="predicted"/>